<dbReference type="EMBL" id="MIJD01000052">
    <property type="protein sequence ID" value="OPE55008.1"/>
    <property type="molecule type" value="Genomic_DNA"/>
</dbReference>
<evidence type="ECO:0000256" key="2">
    <source>
        <dbReference type="SAM" id="Phobius"/>
    </source>
</evidence>
<gene>
    <name evidence="5" type="ORF">BV510_07415</name>
    <name evidence="6" type="ORF">CRI78_15500</name>
</gene>
<dbReference type="EMBL" id="PDCR01000019">
    <property type="protein sequence ID" value="PEG53518.1"/>
    <property type="molecule type" value="Genomic_DNA"/>
</dbReference>
<dbReference type="SUPFAM" id="SSF58104">
    <property type="entry name" value="Methyl-accepting chemotaxis protein (MCP) signaling domain"/>
    <property type="match status" value="1"/>
</dbReference>
<dbReference type="PANTHER" id="PTHR33371">
    <property type="entry name" value="INTERMEMBRANE PHOSPHOLIPID TRANSPORT SYSTEM BINDING PROTEIN MLAD-RELATED"/>
    <property type="match status" value="1"/>
</dbReference>
<dbReference type="InterPro" id="IPR003399">
    <property type="entry name" value="Mce/MlaD"/>
</dbReference>
<name>A0A1Q4HKT7_9MYCO</name>
<accession>A0A1Q4HKT7</accession>
<feature type="region of interest" description="Disordered" evidence="1">
    <location>
        <begin position="338"/>
        <end position="380"/>
    </location>
</feature>
<keyword evidence="2" id="KW-0472">Membrane</keyword>
<evidence type="ECO:0000259" key="3">
    <source>
        <dbReference type="Pfam" id="PF02470"/>
    </source>
</evidence>
<reference evidence="5 7" key="1">
    <citation type="submission" date="2016-09" db="EMBL/GenBank/DDBJ databases">
        <title>genome sequences of unsequenced Mycobacteria.</title>
        <authorList>
            <person name="Greninger A.L."/>
            <person name="Jerome K.R."/>
            <person name="Mcnair B."/>
            <person name="Wallis C."/>
            <person name="Fang F."/>
        </authorList>
    </citation>
    <scope>NUCLEOTIDE SEQUENCE [LARGE SCALE GENOMIC DNA]</scope>
    <source>
        <strain evidence="5 7">BM1</strain>
    </source>
</reference>
<dbReference type="NCBIfam" id="TIGR00996">
    <property type="entry name" value="Mtu_fam_mce"/>
    <property type="match status" value="1"/>
</dbReference>
<dbReference type="GO" id="GO:0005576">
    <property type="term" value="C:extracellular region"/>
    <property type="evidence" value="ECO:0007669"/>
    <property type="project" value="TreeGrafter"/>
</dbReference>
<protein>
    <submittedName>
        <fullName evidence="6">Mammalian cell entry protein</fullName>
    </submittedName>
</protein>
<keyword evidence="2" id="KW-0812">Transmembrane</keyword>
<proteinExistence type="predicted"/>
<dbReference type="STRING" id="1801.BRW64_00675"/>
<feature type="transmembrane region" description="Helical" evidence="2">
    <location>
        <begin position="9"/>
        <end position="28"/>
    </location>
</feature>
<organism evidence="6 8">
    <name type="scientific">Mycolicibacterium diernhoferi</name>
    <dbReference type="NCBI Taxonomy" id="1801"/>
    <lineage>
        <taxon>Bacteria</taxon>
        <taxon>Bacillati</taxon>
        <taxon>Actinomycetota</taxon>
        <taxon>Actinomycetes</taxon>
        <taxon>Mycobacteriales</taxon>
        <taxon>Mycobacteriaceae</taxon>
        <taxon>Mycolicibacterium</taxon>
    </lineage>
</organism>
<keyword evidence="8" id="KW-1185">Reference proteome</keyword>
<dbReference type="PRINTS" id="PR01782">
    <property type="entry name" value="MCEVIRFACTOR"/>
</dbReference>
<dbReference type="InterPro" id="IPR005693">
    <property type="entry name" value="Mce"/>
</dbReference>
<sequence>MLKYRGGHLIRSGVIGVVLMVLIIAVGLQPDRLSEWANSVRYQARFAEAGGLSNGNDVTLSGIKVGSVSDIKLDNGDALVTFTLEGKYGLGSETQAHIRTGTLLGERVLALEPAGSGRMRGLDEIPLSRTSSPYSLTDAVGELTSNTAGTDTESLNQSLDTLSQTIDQIAPQLGPTFDGLSRLSKSLNNRNESLGDLLRSAGDVTGVLSQRSEQVNTLILNANDLVGVLNDRRQAIVSLLANTSQVSQVLSGVVADNEAQLKPALDRMNSLSEVLEKNRDNIAQALPGLAKYELTQGETVSNGFYYSAYIPNIVFGQLLQPFLDYAFGFRRGVNAGQPPDNAGPRAELPFPVNGIPSPGDLPPRSFPLPVIPPLPGDAPR</sequence>
<reference evidence="6 8" key="2">
    <citation type="submission" date="2017-10" db="EMBL/GenBank/DDBJ databases">
        <title>The new phylogeny of genus Mycobacterium.</title>
        <authorList>
            <person name="Tortoli E."/>
            <person name="Trovato A."/>
            <person name="Cirillo D.M."/>
        </authorList>
    </citation>
    <scope>NUCLEOTIDE SEQUENCE [LARGE SCALE GENOMIC DNA]</scope>
    <source>
        <strain evidence="6 8">IP141170001</strain>
    </source>
</reference>
<evidence type="ECO:0000256" key="1">
    <source>
        <dbReference type="SAM" id="MobiDB-lite"/>
    </source>
</evidence>
<evidence type="ECO:0000313" key="8">
    <source>
        <dbReference type="Proteomes" id="UP000220340"/>
    </source>
</evidence>
<dbReference type="Proteomes" id="UP000191039">
    <property type="component" value="Unassembled WGS sequence"/>
</dbReference>
<dbReference type="Proteomes" id="UP000220340">
    <property type="component" value="Unassembled WGS sequence"/>
</dbReference>
<comment type="caution">
    <text evidence="6">The sequence shown here is derived from an EMBL/GenBank/DDBJ whole genome shotgun (WGS) entry which is preliminary data.</text>
</comment>
<dbReference type="RefSeq" id="WP_073853251.1">
    <property type="nucleotide sequence ID" value="NZ_BAAATC010000018.1"/>
</dbReference>
<dbReference type="PANTHER" id="PTHR33371:SF18">
    <property type="entry name" value="MCE-FAMILY PROTEIN MCE3C"/>
    <property type="match status" value="1"/>
</dbReference>
<evidence type="ECO:0000313" key="5">
    <source>
        <dbReference type="EMBL" id="OPE55008.1"/>
    </source>
</evidence>
<evidence type="ECO:0000313" key="6">
    <source>
        <dbReference type="EMBL" id="PEG53518.1"/>
    </source>
</evidence>
<dbReference type="Gene3D" id="1.10.287.950">
    <property type="entry name" value="Methyl-accepting chemotaxis protein"/>
    <property type="match status" value="1"/>
</dbReference>
<keyword evidence="2" id="KW-1133">Transmembrane helix</keyword>
<dbReference type="OrthoDB" id="5241191at2"/>
<dbReference type="InterPro" id="IPR052336">
    <property type="entry name" value="MlaD_Phospholipid_Transporter"/>
</dbReference>
<evidence type="ECO:0000313" key="7">
    <source>
        <dbReference type="Proteomes" id="UP000191039"/>
    </source>
</evidence>
<feature type="domain" description="Mce/MlaD" evidence="3">
    <location>
        <begin position="39"/>
        <end position="113"/>
    </location>
</feature>
<dbReference type="Pfam" id="PF11887">
    <property type="entry name" value="Mce4_CUP1"/>
    <property type="match status" value="1"/>
</dbReference>
<feature type="domain" description="Mammalian cell entry C-terminal" evidence="4">
    <location>
        <begin position="123"/>
        <end position="295"/>
    </location>
</feature>
<evidence type="ECO:0000259" key="4">
    <source>
        <dbReference type="Pfam" id="PF11887"/>
    </source>
</evidence>
<dbReference type="InterPro" id="IPR024516">
    <property type="entry name" value="Mce_C"/>
</dbReference>
<feature type="compositionally biased region" description="Pro residues" evidence="1">
    <location>
        <begin position="359"/>
        <end position="380"/>
    </location>
</feature>
<dbReference type="Pfam" id="PF02470">
    <property type="entry name" value="MlaD"/>
    <property type="match status" value="1"/>
</dbReference>
<dbReference type="AlphaFoldDB" id="A0A1Q4HKT7"/>